<name>A0A1H2YV57_HALVA</name>
<accession>A0A1H2YV57</accession>
<evidence type="ECO:0000313" key="2">
    <source>
        <dbReference type="Proteomes" id="UP000182573"/>
    </source>
</evidence>
<proteinExistence type="predicted"/>
<dbReference type="Proteomes" id="UP000182573">
    <property type="component" value="Unassembled WGS sequence"/>
</dbReference>
<evidence type="ECO:0000313" key="1">
    <source>
        <dbReference type="EMBL" id="SDX08628.1"/>
    </source>
</evidence>
<dbReference type="EMBL" id="FNOF01000014">
    <property type="protein sequence ID" value="SDX08628.1"/>
    <property type="molecule type" value="Genomic_DNA"/>
</dbReference>
<gene>
    <name evidence="1" type="ORF">SAMN05443574_1145</name>
</gene>
<protein>
    <submittedName>
        <fullName evidence="1">Uncharacterized protein</fullName>
    </submittedName>
</protein>
<dbReference type="STRING" id="28442.SAMN05443574_1145"/>
<reference evidence="1 2" key="1">
    <citation type="submission" date="2016-10" db="EMBL/GenBank/DDBJ databases">
        <authorList>
            <person name="de Groot N.N."/>
        </authorList>
    </citation>
    <scope>NUCLEOTIDE SEQUENCE [LARGE SCALE GENOMIC DNA]</scope>
    <source>
        <strain evidence="1 2">DSM 3756</strain>
    </source>
</reference>
<organism evidence="1 2">
    <name type="scientific">Haloarcula vallismortis</name>
    <name type="common">Halobacterium vallismortis</name>
    <dbReference type="NCBI Taxonomy" id="28442"/>
    <lineage>
        <taxon>Archaea</taxon>
        <taxon>Methanobacteriati</taxon>
        <taxon>Methanobacteriota</taxon>
        <taxon>Stenosarchaea group</taxon>
        <taxon>Halobacteria</taxon>
        <taxon>Halobacteriales</taxon>
        <taxon>Haloarculaceae</taxon>
        <taxon>Haloarcula</taxon>
    </lineage>
</organism>
<dbReference type="AlphaFoldDB" id="A0A1H2YV57"/>
<sequence length="115" mass="12584">MKQADACLVRVDANATLKPVEPAQGPLTGVFPVLRVRSSIGVAPTVQWLSSVESKGKHTPVAQRPDLRFCFSREHVVVLARVDALFELAWVFAFDGDAERGTRSDDLLRGVLQVV</sequence>